<accession>A0AA38H117</accession>
<sequence length="501" mass="55533">MSTRLEAQHEEMDAPRSNSIGSKIRRIVWDSDNKSEVERKFVRKLDCALLTIAMLGYFVKYLSQANIANAYASGMKEALNFQGDQYNVLLTMFTVGYVIGTFPGTMMMVWLRPSIWLPSCEVVWTILVMCCAAAKNPQTLYGLRFVIGLLEATAYPGMIWVLGNWYGPAELSKRVVMFQATSSVGTMFSGYLQAAVHADHGRCHLLAHLHSRLLPHPGLADNINPRSRWLFKDEDIDMAIARAQKWKRAPRKGLTVKAFKDTFSTWWAFAIPYVAFVVGLGSYQYMNLWLAATPPWRGNITLINVIPTGGYAISICASLIYSWVSDGTGMRWQIMVFGGIPPLIGNIILSTWPEANSTKFVGFFLNFTATPIGAIMLAWANELLSDSAEARAITIGFQNTAAYAVNAWAPNLIFPASQAPIYRAGYKVTACLFGVWICGIMVIIYLYKNAPVTKWKKQREADEASAHSDENDEKKGVDETATGLGGIADLGRIEGAATRQP</sequence>
<feature type="transmembrane region" description="Helical" evidence="7">
    <location>
        <begin position="115"/>
        <end position="134"/>
    </location>
</feature>
<dbReference type="InterPro" id="IPR036259">
    <property type="entry name" value="MFS_trans_sf"/>
</dbReference>
<organism evidence="8 9">
    <name type="scientific">Dioszegia hungarica</name>
    <dbReference type="NCBI Taxonomy" id="4972"/>
    <lineage>
        <taxon>Eukaryota</taxon>
        <taxon>Fungi</taxon>
        <taxon>Dikarya</taxon>
        <taxon>Basidiomycota</taxon>
        <taxon>Agaricomycotina</taxon>
        <taxon>Tremellomycetes</taxon>
        <taxon>Tremellales</taxon>
        <taxon>Bulleribasidiaceae</taxon>
        <taxon>Dioszegia</taxon>
    </lineage>
</organism>
<feature type="transmembrane region" description="Helical" evidence="7">
    <location>
        <begin position="302"/>
        <end position="324"/>
    </location>
</feature>
<dbReference type="InterPro" id="IPR011701">
    <property type="entry name" value="MFS"/>
</dbReference>
<dbReference type="Gene3D" id="1.20.1250.20">
    <property type="entry name" value="MFS general substrate transporter like domains"/>
    <property type="match status" value="2"/>
</dbReference>
<dbReference type="AlphaFoldDB" id="A0AA38H117"/>
<dbReference type="Pfam" id="PF07690">
    <property type="entry name" value="MFS_1"/>
    <property type="match status" value="1"/>
</dbReference>
<feature type="transmembrane region" description="Helical" evidence="7">
    <location>
        <begin position="330"/>
        <end position="349"/>
    </location>
</feature>
<dbReference type="EMBL" id="JAKWFO010000016">
    <property type="protein sequence ID" value="KAI9631777.1"/>
    <property type="molecule type" value="Genomic_DNA"/>
</dbReference>
<dbReference type="GO" id="GO:0016020">
    <property type="term" value="C:membrane"/>
    <property type="evidence" value="ECO:0007669"/>
    <property type="project" value="UniProtKB-SubCell"/>
</dbReference>
<evidence type="ECO:0000256" key="2">
    <source>
        <dbReference type="ARBA" id="ARBA00022448"/>
    </source>
</evidence>
<evidence type="ECO:0000256" key="3">
    <source>
        <dbReference type="ARBA" id="ARBA00022692"/>
    </source>
</evidence>
<keyword evidence="4 7" id="KW-1133">Transmembrane helix</keyword>
<name>A0AA38H117_9TREE</name>
<dbReference type="SUPFAM" id="SSF103473">
    <property type="entry name" value="MFS general substrate transporter"/>
    <property type="match status" value="1"/>
</dbReference>
<dbReference type="RefSeq" id="XP_052941554.1">
    <property type="nucleotide sequence ID" value="XM_053091553.1"/>
</dbReference>
<keyword evidence="3 7" id="KW-0812">Transmembrane</keyword>
<gene>
    <name evidence="8" type="ORF">MKK02DRAFT_41405</name>
</gene>
<dbReference type="GO" id="GO:0022857">
    <property type="term" value="F:transmembrane transporter activity"/>
    <property type="evidence" value="ECO:0007669"/>
    <property type="project" value="InterPro"/>
</dbReference>
<evidence type="ECO:0000256" key="6">
    <source>
        <dbReference type="SAM" id="MobiDB-lite"/>
    </source>
</evidence>
<comment type="caution">
    <text evidence="8">The sequence shown here is derived from an EMBL/GenBank/DDBJ whole genome shotgun (WGS) entry which is preliminary data.</text>
</comment>
<feature type="transmembrane region" description="Helical" evidence="7">
    <location>
        <begin position="141"/>
        <end position="162"/>
    </location>
</feature>
<evidence type="ECO:0000313" key="8">
    <source>
        <dbReference type="EMBL" id="KAI9631777.1"/>
    </source>
</evidence>
<dbReference type="PANTHER" id="PTHR43791:SF43">
    <property type="entry name" value="MAJOR FACILITATOR SUPERFAMILY (MFS) PROFILE DOMAIN-CONTAINING PROTEIN"/>
    <property type="match status" value="1"/>
</dbReference>
<feature type="transmembrane region" description="Helical" evidence="7">
    <location>
        <begin position="424"/>
        <end position="447"/>
    </location>
</feature>
<protein>
    <submittedName>
        <fullName evidence="8">MFS general substrate transporter</fullName>
    </submittedName>
</protein>
<dbReference type="PANTHER" id="PTHR43791">
    <property type="entry name" value="PERMEASE-RELATED"/>
    <property type="match status" value="1"/>
</dbReference>
<reference evidence="8" key="1">
    <citation type="journal article" date="2022" name="G3 (Bethesda)">
        <title>High quality genome of the basidiomycete yeast Dioszegia hungarica PDD-24b-2 isolated from cloud water.</title>
        <authorList>
            <person name="Jarrige D."/>
            <person name="Haridas S."/>
            <person name="Bleykasten-Grosshans C."/>
            <person name="Joly M."/>
            <person name="Nadalig T."/>
            <person name="Sancelme M."/>
            <person name="Vuilleumier S."/>
            <person name="Grigoriev I.V."/>
            <person name="Amato P."/>
            <person name="Bringel F."/>
        </authorList>
    </citation>
    <scope>NUCLEOTIDE SEQUENCE</scope>
    <source>
        <strain evidence="8">PDD-24b-2</strain>
    </source>
</reference>
<keyword evidence="5 7" id="KW-0472">Membrane</keyword>
<dbReference type="Proteomes" id="UP001164286">
    <property type="component" value="Unassembled WGS sequence"/>
</dbReference>
<keyword evidence="2" id="KW-0813">Transport</keyword>
<keyword evidence="9" id="KW-1185">Reference proteome</keyword>
<evidence type="ECO:0000313" key="9">
    <source>
        <dbReference type="Proteomes" id="UP001164286"/>
    </source>
</evidence>
<evidence type="ECO:0000256" key="1">
    <source>
        <dbReference type="ARBA" id="ARBA00004141"/>
    </source>
</evidence>
<feature type="transmembrane region" description="Helical" evidence="7">
    <location>
        <begin position="266"/>
        <end position="290"/>
    </location>
</feature>
<evidence type="ECO:0000256" key="7">
    <source>
        <dbReference type="SAM" id="Phobius"/>
    </source>
</evidence>
<comment type="subcellular location">
    <subcellularLocation>
        <location evidence="1">Membrane</location>
        <topology evidence="1">Multi-pass membrane protein</topology>
    </subcellularLocation>
</comment>
<dbReference type="GeneID" id="77730758"/>
<feature type="transmembrane region" description="Helical" evidence="7">
    <location>
        <begin position="86"/>
        <end position="109"/>
    </location>
</feature>
<feature type="region of interest" description="Disordered" evidence="6">
    <location>
        <begin position="460"/>
        <end position="501"/>
    </location>
</feature>
<evidence type="ECO:0000256" key="4">
    <source>
        <dbReference type="ARBA" id="ARBA00022989"/>
    </source>
</evidence>
<evidence type="ECO:0000256" key="5">
    <source>
        <dbReference type="ARBA" id="ARBA00023136"/>
    </source>
</evidence>
<feature type="transmembrane region" description="Helical" evidence="7">
    <location>
        <begin position="361"/>
        <end position="380"/>
    </location>
</feature>
<proteinExistence type="predicted"/>
<feature type="compositionally biased region" description="Basic and acidic residues" evidence="6">
    <location>
        <begin position="460"/>
        <end position="478"/>
    </location>
</feature>